<proteinExistence type="predicted"/>
<keyword evidence="2 5" id="KW-0238">DNA-binding</keyword>
<evidence type="ECO:0000313" key="6">
    <source>
        <dbReference type="Proteomes" id="UP000584867"/>
    </source>
</evidence>
<evidence type="ECO:0000256" key="2">
    <source>
        <dbReference type="ARBA" id="ARBA00023125"/>
    </source>
</evidence>
<dbReference type="RefSeq" id="WP_184253258.1">
    <property type="nucleotide sequence ID" value="NZ_JACHIO010000003.1"/>
</dbReference>
<evidence type="ECO:0000259" key="4">
    <source>
        <dbReference type="PROSITE" id="PS01124"/>
    </source>
</evidence>
<dbReference type="PANTHER" id="PTHR47894:SF1">
    <property type="entry name" value="HTH-TYPE TRANSCRIPTIONAL REGULATOR VQSM"/>
    <property type="match status" value="1"/>
</dbReference>
<dbReference type="AlphaFoldDB" id="A0A7W8E8L7"/>
<dbReference type="Pfam" id="PF12833">
    <property type="entry name" value="HTH_18"/>
    <property type="match status" value="1"/>
</dbReference>
<name>A0A7W8E8L7_9BACT</name>
<reference evidence="5 6" key="1">
    <citation type="submission" date="2020-08" db="EMBL/GenBank/DDBJ databases">
        <title>Genomic Encyclopedia of Type Strains, Phase IV (KMG-V): Genome sequencing to study the core and pangenomes of soil and plant-associated prokaryotes.</title>
        <authorList>
            <person name="Whitman W."/>
        </authorList>
    </citation>
    <scope>NUCLEOTIDE SEQUENCE [LARGE SCALE GENOMIC DNA]</scope>
    <source>
        <strain evidence="5 6">X5P3</strain>
    </source>
</reference>
<feature type="domain" description="HTH araC/xylS-type" evidence="4">
    <location>
        <begin position="230"/>
        <end position="328"/>
    </location>
</feature>
<dbReference type="Proteomes" id="UP000584867">
    <property type="component" value="Unassembled WGS sequence"/>
</dbReference>
<dbReference type="InterPro" id="IPR009057">
    <property type="entry name" value="Homeodomain-like_sf"/>
</dbReference>
<dbReference type="InterPro" id="IPR018060">
    <property type="entry name" value="HTH_AraC"/>
</dbReference>
<keyword evidence="1" id="KW-0805">Transcription regulation</keyword>
<organism evidence="5 6">
    <name type="scientific">Granulicella mallensis</name>
    <dbReference type="NCBI Taxonomy" id="940614"/>
    <lineage>
        <taxon>Bacteria</taxon>
        <taxon>Pseudomonadati</taxon>
        <taxon>Acidobacteriota</taxon>
        <taxon>Terriglobia</taxon>
        <taxon>Terriglobales</taxon>
        <taxon>Acidobacteriaceae</taxon>
        <taxon>Granulicella</taxon>
    </lineage>
</organism>
<accession>A0A7W8E8L7</accession>
<protein>
    <submittedName>
        <fullName evidence="5">AraC-like DNA-binding protein</fullName>
    </submittedName>
</protein>
<dbReference type="SUPFAM" id="SSF46689">
    <property type="entry name" value="Homeodomain-like"/>
    <property type="match status" value="1"/>
</dbReference>
<dbReference type="PANTHER" id="PTHR47894">
    <property type="entry name" value="HTH-TYPE TRANSCRIPTIONAL REGULATOR GADX"/>
    <property type="match status" value="1"/>
</dbReference>
<dbReference type="EMBL" id="JACHIO010000003">
    <property type="protein sequence ID" value="MBB5062674.1"/>
    <property type="molecule type" value="Genomic_DNA"/>
</dbReference>
<gene>
    <name evidence="5" type="ORF">HDF15_001004</name>
</gene>
<dbReference type="SMART" id="SM00342">
    <property type="entry name" value="HTH_ARAC"/>
    <property type="match status" value="1"/>
</dbReference>
<dbReference type="InterPro" id="IPR032687">
    <property type="entry name" value="AraC-type_N"/>
</dbReference>
<dbReference type="GO" id="GO:0000976">
    <property type="term" value="F:transcription cis-regulatory region binding"/>
    <property type="evidence" value="ECO:0007669"/>
    <property type="project" value="TreeGrafter"/>
</dbReference>
<dbReference type="Pfam" id="PF12625">
    <property type="entry name" value="Arabinose_bd"/>
    <property type="match status" value="1"/>
</dbReference>
<keyword evidence="3" id="KW-0804">Transcription</keyword>
<evidence type="ECO:0000313" key="5">
    <source>
        <dbReference type="EMBL" id="MBB5062674.1"/>
    </source>
</evidence>
<comment type="caution">
    <text evidence="5">The sequence shown here is derived from an EMBL/GenBank/DDBJ whole genome shotgun (WGS) entry which is preliminary data.</text>
</comment>
<sequence>MTKYFRVTGMLRPRLEELEIPVPAVLRRAGLPHNFFEQTRILVSTEQLFALWDAIGFVSNDPAVGVKLSSESRIERFDPIALSTLTNENFFAAVRHIARYKSLCAPEEIIHQEEGNEWSIQFRWTLALDTDPQVFLEACFAWMLNIARHGTGTRISPLRLEFVQPRSHVRELERHFGCPVHCNAPRNALIFRASDALIPFITRNAELLDALAPEFEQSLKLNKEDNSFIELVGNAIRSRLTGRRPVIEEIARDLHVSSRTMQRRLKEAGSSFQGVLDQARHQMARYYLKNSVLELNEAAYLLGYEDGNSFVRAFRIWEGVPPGLWREENRA</sequence>
<evidence type="ECO:0000256" key="1">
    <source>
        <dbReference type="ARBA" id="ARBA00023015"/>
    </source>
</evidence>
<dbReference type="GO" id="GO:0005829">
    <property type="term" value="C:cytosol"/>
    <property type="evidence" value="ECO:0007669"/>
    <property type="project" value="TreeGrafter"/>
</dbReference>
<dbReference type="GO" id="GO:0003700">
    <property type="term" value="F:DNA-binding transcription factor activity"/>
    <property type="evidence" value="ECO:0007669"/>
    <property type="project" value="InterPro"/>
</dbReference>
<dbReference type="Gene3D" id="1.10.10.60">
    <property type="entry name" value="Homeodomain-like"/>
    <property type="match status" value="1"/>
</dbReference>
<dbReference type="PROSITE" id="PS01124">
    <property type="entry name" value="HTH_ARAC_FAMILY_2"/>
    <property type="match status" value="1"/>
</dbReference>
<evidence type="ECO:0000256" key="3">
    <source>
        <dbReference type="ARBA" id="ARBA00023163"/>
    </source>
</evidence>